<proteinExistence type="predicted"/>
<organism evidence="1">
    <name type="scientific">marine sediment metagenome</name>
    <dbReference type="NCBI Taxonomy" id="412755"/>
    <lineage>
        <taxon>unclassified sequences</taxon>
        <taxon>metagenomes</taxon>
        <taxon>ecological metagenomes</taxon>
    </lineage>
</organism>
<name>X1DX42_9ZZZZ</name>
<comment type="caution">
    <text evidence="1">The sequence shown here is derived from an EMBL/GenBank/DDBJ whole genome shotgun (WGS) entry which is preliminary data.</text>
</comment>
<sequence length="104" mass="11548">GLKEQYYQEARAKGVLFIPYDVADKPKVEAVTENGKEIIRVNVNDQILGMNFSIDADVLASNSSKPGHRITAPAFTSTIWSVWVKSIAFASQNISQARHLPFLK</sequence>
<accession>X1DX42</accession>
<feature type="non-terminal residue" evidence="1">
    <location>
        <position position="1"/>
    </location>
</feature>
<gene>
    <name evidence="1" type="ORF">S01H4_52006</name>
</gene>
<dbReference type="AlphaFoldDB" id="X1DX42"/>
<evidence type="ECO:0000313" key="1">
    <source>
        <dbReference type="EMBL" id="GAH09469.1"/>
    </source>
</evidence>
<dbReference type="EMBL" id="BART01029670">
    <property type="protein sequence ID" value="GAH09469.1"/>
    <property type="molecule type" value="Genomic_DNA"/>
</dbReference>
<protein>
    <submittedName>
        <fullName evidence="1">Uncharacterized protein</fullName>
    </submittedName>
</protein>
<reference evidence="1" key="1">
    <citation type="journal article" date="2014" name="Front. Microbiol.">
        <title>High frequency of phylogenetically diverse reductive dehalogenase-homologous genes in deep subseafloor sedimentary metagenomes.</title>
        <authorList>
            <person name="Kawai M."/>
            <person name="Futagami T."/>
            <person name="Toyoda A."/>
            <person name="Takaki Y."/>
            <person name="Nishi S."/>
            <person name="Hori S."/>
            <person name="Arai W."/>
            <person name="Tsubouchi T."/>
            <person name="Morono Y."/>
            <person name="Uchiyama I."/>
            <person name="Ito T."/>
            <person name="Fujiyama A."/>
            <person name="Inagaki F."/>
            <person name="Takami H."/>
        </authorList>
    </citation>
    <scope>NUCLEOTIDE SEQUENCE</scope>
    <source>
        <strain evidence="1">Expedition CK06-06</strain>
    </source>
</reference>